<comment type="similarity">
    <text evidence="2 4">Belongs to the pyridoxal phosphate-binding protein YggS/PROSC family.</text>
</comment>
<dbReference type="SUPFAM" id="SSF51419">
    <property type="entry name" value="PLP-binding barrel"/>
    <property type="match status" value="1"/>
</dbReference>
<evidence type="ECO:0000259" key="5">
    <source>
        <dbReference type="Pfam" id="PF01168"/>
    </source>
</evidence>
<name>A0A0P6X518_9CHLR</name>
<accession>A0A0P6X518</accession>
<evidence type="ECO:0000256" key="1">
    <source>
        <dbReference type="ARBA" id="ARBA00022898"/>
    </source>
</evidence>
<evidence type="ECO:0000313" key="6">
    <source>
        <dbReference type="EMBL" id="KPL76933.1"/>
    </source>
</evidence>
<dbReference type="CDD" id="cd00635">
    <property type="entry name" value="PLPDE_III_YBL036c_like"/>
    <property type="match status" value="1"/>
</dbReference>
<dbReference type="HAMAP" id="MF_02087">
    <property type="entry name" value="PLP_homeostasis"/>
    <property type="match status" value="1"/>
</dbReference>
<gene>
    <name evidence="6" type="ORF">ADN00_10085</name>
</gene>
<keyword evidence="7" id="KW-1185">Reference proteome</keyword>
<comment type="function">
    <text evidence="2">Pyridoxal 5'-phosphate (PLP)-binding protein, which is involved in PLP homeostasis.</text>
</comment>
<dbReference type="Gene3D" id="3.20.20.10">
    <property type="entry name" value="Alanine racemase"/>
    <property type="match status" value="1"/>
</dbReference>
<proteinExistence type="inferred from homology"/>
<dbReference type="NCBIfam" id="TIGR00044">
    <property type="entry name" value="YggS family pyridoxal phosphate-dependent enzyme"/>
    <property type="match status" value="1"/>
</dbReference>
<feature type="domain" description="Alanine racemase N-terminal" evidence="5">
    <location>
        <begin position="12"/>
        <end position="222"/>
    </location>
</feature>
<dbReference type="GO" id="GO:0030170">
    <property type="term" value="F:pyridoxal phosphate binding"/>
    <property type="evidence" value="ECO:0007669"/>
    <property type="project" value="UniProtKB-UniRule"/>
</dbReference>
<dbReference type="AlphaFoldDB" id="A0A0P6X518"/>
<evidence type="ECO:0000256" key="2">
    <source>
        <dbReference type="HAMAP-Rule" id="MF_02087"/>
    </source>
</evidence>
<dbReference type="Proteomes" id="UP000050417">
    <property type="component" value="Unassembled WGS sequence"/>
</dbReference>
<dbReference type="InterPro" id="IPR029066">
    <property type="entry name" value="PLP-binding_barrel"/>
</dbReference>
<dbReference type="OrthoDB" id="9804072at2"/>
<sequence>MIESSLRIVEAVKAIRKTIPAGVTLLAAAKTRTLPEVEAVIEAGVTHIGYNYIQESLPIIRAIGSRATWHMIGHLQRNKAKVAAEFFDIIETVDSWALAQALERHAASLQKKLPILVEINSGREPNKDGVLPEEVDELIAQLSTLTYLQVQGLMTMGPRFGNPEDSRPFFVATRQVFDRLAKQSLPNVEMRYLSMGMSNSYLIAIQEGANIVRIGTKLFGERSE</sequence>
<dbReference type="InterPro" id="IPR001608">
    <property type="entry name" value="Ala_racemase_N"/>
</dbReference>
<dbReference type="Pfam" id="PF01168">
    <property type="entry name" value="Ala_racemase_N"/>
    <property type="match status" value="1"/>
</dbReference>
<dbReference type="EMBL" id="LGCL01000024">
    <property type="protein sequence ID" value="KPL76933.1"/>
    <property type="molecule type" value="Genomic_DNA"/>
</dbReference>
<dbReference type="RefSeq" id="WP_075062876.1">
    <property type="nucleotide sequence ID" value="NZ_LGCL01000024.1"/>
</dbReference>
<reference evidence="6 7" key="1">
    <citation type="submission" date="2015-07" db="EMBL/GenBank/DDBJ databases">
        <title>Genome sequence of Ornatilinea apprima DSM 23815.</title>
        <authorList>
            <person name="Hemp J."/>
            <person name="Ward L.M."/>
            <person name="Pace L.A."/>
            <person name="Fischer W.W."/>
        </authorList>
    </citation>
    <scope>NUCLEOTIDE SEQUENCE [LARGE SCALE GENOMIC DNA]</scope>
    <source>
        <strain evidence="6 7">P3M-1</strain>
    </source>
</reference>
<keyword evidence="1 2" id="KW-0663">Pyridoxal phosphate</keyword>
<organism evidence="6 7">
    <name type="scientific">Ornatilinea apprima</name>
    <dbReference type="NCBI Taxonomy" id="1134406"/>
    <lineage>
        <taxon>Bacteria</taxon>
        <taxon>Bacillati</taxon>
        <taxon>Chloroflexota</taxon>
        <taxon>Anaerolineae</taxon>
        <taxon>Anaerolineales</taxon>
        <taxon>Anaerolineaceae</taxon>
        <taxon>Ornatilinea</taxon>
    </lineage>
</organism>
<comment type="cofactor">
    <cofactor evidence="3">
        <name>pyridoxal 5'-phosphate</name>
        <dbReference type="ChEBI" id="CHEBI:597326"/>
    </cofactor>
</comment>
<comment type="caution">
    <text evidence="6">The sequence shown here is derived from an EMBL/GenBank/DDBJ whole genome shotgun (WGS) entry which is preliminary data.</text>
</comment>
<dbReference type="PANTHER" id="PTHR10146:SF14">
    <property type="entry name" value="PYRIDOXAL PHOSPHATE HOMEOSTASIS PROTEIN"/>
    <property type="match status" value="1"/>
</dbReference>
<evidence type="ECO:0000313" key="7">
    <source>
        <dbReference type="Proteomes" id="UP000050417"/>
    </source>
</evidence>
<dbReference type="PIRSF" id="PIRSF004848">
    <property type="entry name" value="YBL036c_PLPDEIII"/>
    <property type="match status" value="1"/>
</dbReference>
<evidence type="ECO:0000256" key="4">
    <source>
        <dbReference type="RuleBase" id="RU004514"/>
    </source>
</evidence>
<dbReference type="STRING" id="1134406.ADN00_10085"/>
<feature type="modified residue" description="N6-(pyridoxal phosphate)lysine" evidence="2 3">
    <location>
        <position position="30"/>
    </location>
</feature>
<protein>
    <recommendedName>
        <fullName evidence="2">Pyridoxal phosphate homeostasis protein</fullName>
        <shortName evidence="2">PLP homeostasis protein</shortName>
    </recommendedName>
</protein>
<dbReference type="PATRIC" id="fig|1134406.4.peg.2480"/>
<dbReference type="PANTHER" id="PTHR10146">
    <property type="entry name" value="PROLINE SYNTHETASE CO-TRANSCRIBED BACTERIAL HOMOLOG PROTEIN"/>
    <property type="match status" value="1"/>
</dbReference>
<dbReference type="InterPro" id="IPR011078">
    <property type="entry name" value="PyrdxlP_homeostasis"/>
</dbReference>
<evidence type="ECO:0000256" key="3">
    <source>
        <dbReference type="PIRSR" id="PIRSR004848-1"/>
    </source>
</evidence>